<dbReference type="AlphaFoldDB" id="A0AAW7DK39"/>
<dbReference type="EMBL" id="JACALR010000006">
    <property type="protein sequence ID" value="MDM1552369.1"/>
    <property type="molecule type" value="Genomic_DNA"/>
</dbReference>
<evidence type="ECO:0000313" key="1">
    <source>
        <dbReference type="EMBL" id="MDM1552369.1"/>
    </source>
</evidence>
<reference evidence="1" key="2">
    <citation type="journal article" date="2022" name="Sci. Total Environ.">
        <title>Prevalence, transmission, and molecular epidemiology of tet(X)-positive bacteria among humans, animals, and environmental niches in China: An epidemiological, and genomic-based study.</title>
        <authorList>
            <person name="Dong N."/>
            <person name="Zeng Y."/>
            <person name="Cai C."/>
            <person name="Sun C."/>
            <person name="Lu J."/>
            <person name="Liu C."/>
            <person name="Zhou H."/>
            <person name="Sun Q."/>
            <person name="Shu L."/>
            <person name="Wang H."/>
            <person name="Wang Y."/>
            <person name="Wang S."/>
            <person name="Wu C."/>
            <person name="Chan E.W."/>
            <person name="Chen G."/>
            <person name="Shen Z."/>
            <person name="Chen S."/>
            <person name="Zhang R."/>
        </authorList>
    </citation>
    <scope>NUCLEOTIDE SEQUENCE</scope>
    <source>
        <strain evidence="1">210</strain>
    </source>
</reference>
<organism evidence="1 2">
    <name type="scientific">Empedobacter falsenii</name>
    <dbReference type="NCBI Taxonomy" id="343874"/>
    <lineage>
        <taxon>Bacteria</taxon>
        <taxon>Pseudomonadati</taxon>
        <taxon>Bacteroidota</taxon>
        <taxon>Flavobacteriia</taxon>
        <taxon>Flavobacteriales</taxon>
        <taxon>Weeksellaceae</taxon>
        <taxon>Empedobacter</taxon>
    </lineage>
</organism>
<dbReference type="Proteomes" id="UP001173578">
    <property type="component" value="Unassembled WGS sequence"/>
</dbReference>
<gene>
    <name evidence="1" type="ORF">HX095_14245</name>
</gene>
<sequence length="263" mass="31204">MNDFIYHYTSIETLALILKNKNIRFNSLKNVDDINETEFSDENELNFSHHTLISCWTDNEEENLAFWNMYTPNMQGVRIKIPRQVFNTYSFITSEDLLMKPGGLVEDFLLSEKECFTKDYWIIPFTEHFYKVQYTDEEKLLKPKIFIIEGNNYTFKSSDIGLYKSKVWEFQNEVRFKLFVLPTKDKNENILNPLNDFMKIINENIESPLEQYFLPIRDEAFSKMEITLGPKSNYSQELIVKALIEKYNPSAIMHKNKFSGLIK</sequence>
<dbReference type="RefSeq" id="WP_286486762.1">
    <property type="nucleotide sequence ID" value="NZ_JACALR010000006.1"/>
</dbReference>
<evidence type="ECO:0000313" key="2">
    <source>
        <dbReference type="Proteomes" id="UP001173578"/>
    </source>
</evidence>
<comment type="caution">
    <text evidence="1">The sequence shown here is derived from an EMBL/GenBank/DDBJ whole genome shotgun (WGS) entry which is preliminary data.</text>
</comment>
<proteinExistence type="predicted"/>
<protein>
    <submittedName>
        <fullName evidence="1">DUF2971 domain-containing protein</fullName>
    </submittedName>
</protein>
<name>A0AAW7DK39_9FLAO</name>
<accession>A0AAW7DK39</accession>
<reference evidence="1" key="1">
    <citation type="submission" date="2020-06" db="EMBL/GenBank/DDBJ databases">
        <authorList>
            <person name="Dong N."/>
        </authorList>
    </citation>
    <scope>NUCLEOTIDE SEQUENCE</scope>
    <source>
        <strain evidence="1">210</strain>
    </source>
</reference>